<dbReference type="OrthoDB" id="3500316at2759"/>
<feature type="compositionally biased region" description="Low complexity" evidence="1">
    <location>
        <begin position="72"/>
        <end position="86"/>
    </location>
</feature>
<reference evidence="2 3" key="1">
    <citation type="submission" date="2017-12" db="EMBL/GenBank/DDBJ databases">
        <title>Comparative genomics of Botrytis spp.</title>
        <authorList>
            <person name="Valero-Jimenez C.A."/>
            <person name="Tapia P."/>
            <person name="Veloso J."/>
            <person name="Silva-Moreno E."/>
            <person name="Staats M."/>
            <person name="Valdes J.H."/>
            <person name="Van Kan J.A.L."/>
        </authorList>
    </citation>
    <scope>NUCLEOTIDE SEQUENCE [LARGE SCALE GENOMIC DNA]</scope>
    <source>
        <strain evidence="2 3">MUCL435</strain>
    </source>
</reference>
<feature type="compositionally biased region" description="Basic residues" evidence="1">
    <location>
        <begin position="748"/>
        <end position="757"/>
    </location>
</feature>
<feature type="region of interest" description="Disordered" evidence="1">
    <location>
        <begin position="1"/>
        <end position="118"/>
    </location>
</feature>
<feature type="compositionally biased region" description="Polar residues" evidence="1">
    <location>
        <begin position="389"/>
        <end position="414"/>
    </location>
</feature>
<proteinExistence type="predicted"/>
<organism evidence="2 3">
    <name type="scientific">Botrytis galanthina</name>
    <dbReference type="NCBI Taxonomy" id="278940"/>
    <lineage>
        <taxon>Eukaryota</taxon>
        <taxon>Fungi</taxon>
        <taxon>Dikarya</taxon>
        <taxon>Ascomycota</taxon>
        <taxon>Pezizomycotina</taxon>
        <taxon>Leotiomycetes</taxon>
        <taxon>Helotiales</taxon>
        <taxon>Sclerotiniaceae</taxon>
        <taxon>Botrytis</taxon>
    </lineage>
</organism>
<keyword evidence="3" id="KW-1185">Reference proteome</keyword>
<feature type="compositionally biased region" description="Polar residues" evidence="1">
    <location>
        <begin position="44"/>
        <end position="60"/>
    </location>
</feature>
<feature type="compositionally biased region" description="Polar residues" evidence="1">
    <location>
        <begin position="800"/>
        <end position="811"/>
    </location>
</feature>
<name>A0A4V4HU64_9HELO</name>
<evidence type="ECO:0000256" key="1">
    <source>
        <dbReference type="SAM" id="MobiDB-lite"/>
    </source>
</evidence>
<feature type="compositionally biased region" description="Basic and acidic residues" evidence="1">
    <location>
        <begin position="658"/>
        <end position="674"/>
    </location>
</feature>
<protein>
    <submittedName>
        <fullName evidence="2">Uncharacterized protein</fullName>
    </submittedName>
</protein>
<feature type="region of interest" description="Disordered" evidence="1">
    <location>
        <begin position="639"/>
        <end position="714"/>
    </location>
</feature>
<feature type="compositionally biased region" description="Polar residues" evidence="1">
    <location>
        <begin position="775"/>
        <end position="788"/>
    </location>
</feature>
<comment type="caution">
    <text evidence="2">The sequence shown here is derived from an EMBL/GenBank/DDBJ whole genome shotgun (WGS) entry which is preliminary data.</text>
</comment>
<evidence type="ECO:0000313" key="3">
    <source>
        <dbReference type="Proteomes" id="UP000308671"/>
    </source>
</evidence>
<accession>A0A4V4HU64</accession>
<dbReference type="EMBL" id="PQXL01000264">
    <property type="protein sequence ID" value="THV48166.1"/>
    <property type="molecule type" value="Genomic_DNA"/>
</dbReference>
<feature type="compositionally biased region" description="Acidic residues" evidence="1">
    <location>
        <begin position="418"/>
        <end position="427"/>
    </location>
</feature>
<sequence>MQSIREMEQNGGESMSGRPKVPLHRSLDVLSTAAASHEEDRASVIQSTKVGDQQQRSATPSERPEHSPGRVTAGASGAASKNAATADKQNTHKTPVPSDQRDGSEMSLDTTLNPLHSPYVPRFTKEQLSQTCPFQNNHSIGRFCFNCRCMEMPWRDRLPVALDTNGNKIQVPSQGTLLEGVRNLTEPYEIAQLALLVEFRIIEQDIATIPGLVATFKYFPHLHDVARRIADMVKELQTLANEGESERVPKWFDTLHELLRNPNLTRDQYFAQITGDWNFQAKNPAPPIQEARISTRVFTDISAMLTIEDAINYENNRDGRNEAEARELMDHLHRNESRGPGYVQFTFDFVSWLREGAHSTGKGAPQWSPRYAQEYYKHLYPVPALAPGTKNNGTRSRGQLDFSSHCNSTPTTPRCSEEASDVELYDSNDEEEELEGAYFRKLPEVKKNTPGRANVTWRFVEGTDITNAQLGNPDPSKFYLTRQNVDDPEEVDLRQYAQIAGFDWNDPADIKKLNKARAQNRKRTHGNIAETRIPWTQLEKDKLMEEVKDAIRVGETRHTIDWDEIADRLRQRFDGFVQKKGSKLAPGVEREPKNGKKDRTLKTSRSDRVGYSRTGSATETQALKYPDILKLINDATGIGGKGGRGVLRGPRRLSQAAGDEKKESNSRPTKETTRSPHRSFSQVIDDEQDEDDESPTKKRKSVGGSETIHNAQTKELNPVAKRAFDLPSYNFVRMFDDVYDDGNDRPSKKPKVIHRRYSSSAAPRILKKQYDDAENNGTPSSPSRQSALNAAFGLRLPKSSAKQFDTTSSRK</sequence>
<dbReference type="Proteomes" id="UP000308671">
    <property type="component" value="Unassembled WGS sequence"/>
</dbReference>
<feature type="region of interest" description="Disordered" evidence="1">
    <location>
        <begin position="739"/>
        <end position="811"/>
    </location>
</feature>
<gene>
    <name evidence="2" type="ORF">BGAL_0264g00120</name>
</gene>
<feature type="region of interest" description="Disordered" evidence="1">
    <location>
        <begin position="580"/>
        <end position="615"/>
    </location>
</feature>
<feature type="compositionally biased region" description="Acidic residues" evidence="1">
    <location>
        <begin position="684"/>
        <end position="693"/>
    </location>
</feature>
<feature type="region of interest" description="Disordered" evidence="1">
    <location>
        <begin position="389"/>
        <end position="427"/>
    </location>
</feature>
<dbReference type="AlphaFoldDB" id="A0A4V4HU64"/>
<feature type="compositionally biased region" description="Basic and acidic residues" evidence="1">
    <location>
        <begin position="588"/>
        <end position="610"/>
    </location>
</feature>
<evidence type="ECO:0000313" key="2">
    <source>
        <dbReference type="EMBL" id="THV48166.1"/>
    </source>
</evidence>